<accession>A0A1V9EXI3</accession>
<gene>
    <name evidence="2" type="ORF">A4H97_03060</name>
</gene>
<dbReference type="Proteomes" id="UP000192610">
    <property type="component" value="Unassembled WGS sequence"/>
</dbReference>
<dbReference type="InterPro" id="IPR028098">
    <property type="entry name" value="Glyco_trans_4-like_N"/>
</dbReference>
<dbReference type="Pfam" id="PF13439">
    <property type="entry name" value="Glyco_transf_4"/>
    <property type="match status" value="1"/>
</dbReference>
<keyword evidence="3" id="KW-1185">Reference proteome</keyword>
<dbReference type="CDD" id="cd03801">
    <property type="entry name" value="GT4_PimA-like"/>
    <property type="match status" value="1"/>
</dbReference>
<dbReference type="STRING" id="354355.SAMN05660816_00329"/>
<evidence type="ECO:0000313" key="3">
    <source>
        <dbReference type="Proteomes" id="UP000192610"/>
    </source>
</evidence>
<dbReference type="EMBL" id="LVXG01000012">
    <property type="protein sequence ID" value="OQP50819.1"/>
    <property type="molecule type" value="Genomic_DNA"/>
</dbReference>
<reference evidence="3" key="1">
    <citation type="submission" date="2016-04" db="EMBL/GenBank/DDBJ databases">
        <authorList>
            <person name="Chen L."/>
            <person name="Zhuang W."/>
            <person name="Wang G."/>
        </authorList>
    </citation>
    <scope>NUCLEOTIDE SEQUENCE [LARGE SCALE GENOMIC DNA]</scope>
    <source>
        <strain evidence="3">17621</strain>
    </source>
</reference>
<feature type="domain" description="Glycosyltransferase subfamily 4-like N-terminal" evidence="1">
    <location>
        <begin position="60"/>
        <end position="168"/>
    </location>
</feature>
<sequence length="355" mass="41368">MKVLLLNSSIQHFGRYSGYDRMFDFLKKDIELIYNDKQPGWVRRKLINRKLWPTYNQSKYGPYHFYNKYVEEYLAFNKALRRNPDVIHFSFAEDSLGYFSDVRSKLPGTIKLVGSIHQPPSWWKMTNKNIQTLKCLDALIVLSREAKKYFDSYLPDKVHFLPHGVNTEFFVPASSKESSSTFNCLFVGNWLRDFAFFVETVHRLNATYSNIVFNIVYPHQPEPTHPLFQLIRYDNINWHRNISDEQLLHLYQQADVLFLPLLNSTGNNALLEAASCCLPVITTQCGGVNDYFPDELIYAIKKNDVQEAMDIFGYLLRPENKGHIAAKSEQLGKLLREKLDFKVVADKLHSLYTSL</sequence>
<comment type="caution">
    <text evidence="2">The sequence shown here is derived from an EMBL/GenBank/DDBJ whole genome shotgun (WGS) entry which is preliminary data.</text>
</comment>
<evidence type="ECO:0000259" key="1">
    <source>
        <dbReference type="Pfam" id="PF13439"/>
    </source>
</evidence>
<dbReference type="Pfam" id="PF13692">
    <property type="entry name" value="Glyco_trans_1_4"/>
    <property type="match status" value="1"/>
</dbReference>
<dbReference type="OrthoDB" id="7560678at2"/>
<organism evidence="2 3">
    <name type="scientific">Niastella yeongjuensis</name>
    <dbReference type="NCBI Taxonomy" id="354355"/>
    <lineage>
        <taxon>Bacteria</taxon>
        <taxon>Pseudomonadati</taxon>
        <taxon>Bacteroidota</taxon>
        <taxon>Chitinophagia</taxon>
        <taxon>Chitinophagales</taxon>
        <taxon>Chitinophagaceae</taxon>
        <taxon>Niastella</taxon>
    </lineage>
</organism>
<dbReference type="AlphaFoldDB" id="A0A1V9EXI3"/>
<name>A0A1V9EXI3_9BACT</name>
<dbReference type="RefSeq" id="WP_081199258.1">
    <property type="nucleotide sequence ID" value="NZ_FOCZ01000001.1"/>
</dbReference>
<dbReference type="GO" id="GO:0016757">
    <property type="term" value="F:glycosyltransferase activity"/>
    <property type="evidence" value="ECO:0007669"/>
    <property type="project" value="UniProtKB-ARBA"/>
</dbReference>
<protein>
    <recommendedName>
        <fullName evidence="1">Glycosyltransferase subfamily 4-like N-terminal domain-containing protein</fullName>
    </recommendedName>
</protein>
<evidence type="ECO:0000313" key="2">
    <source>
        <dbReference type="EMBL" id="OQP50819.1"/>
    </source>
</evidence>
<dbReference type="PANTHER" id="PTHR12526">
    <property type="entry name" value="GLYCOSYLTRANSFERASE"/>
    <property type="match status" value="1"/>
</dbReference>
<dbReference type="Gene3D" id="3.40.50.2000">
    <property type="entry name" value="Glycogen Phosphorylase B"/>
    <property type="match status" value="2"/>
</dbReference>
<dbReference type="SUPFAM" id="SSF53756">
    <property type="entry name" value="UDP-Glycosyltransferase/glycogen phosphorylase"/>
    <property type="match status" value="1"/>
</dbReference>
<proteinExistence type="predicted"/>